<dbReference type="AlphaFoldDB" id="A0A9D4B5R2"/>
<name>A0A9D4B5R2_9SAUR</name>
<accession>A0A9D4B5R2</accession>
<gene>
    <name evidence="1" type="ORF">KIL84_005031</name>
</gene>
<comment type="caution">
    <text evidence="1">The sequence shown here is derived from an EMBL/GenBank/DDBJ whole genome shotgun (WGS) entry which is preliminary data.</text>
</comment>
<evidence type="ECO:0000313" key="1">
    <source>
        <dbReference type="EMBL" id="KAH1181305.1"/>
    </source>
</evidence>
<dbReference type="EMBL" id="JAHDVG010000468">
    <property type="protein sequence ID" value="KAH1181305.1"/>
    <property type="molecule type" value="Genomic_DNA"/>
</dbReference>
<proteinExistence type="predicted"/>
<keyword evidence="2" id="KW-1185">Reference proteome</keyword>
<sequence length="156" mass="17410">MGRAMWDYRHRESLGAPVTAPAPTVLGEGQTHTVAGPEASWRQTIRTVPAWGTYKQLITMGCDWSKASQGQARSVLNRISRWSVFFRLSTEPSTLPKGHWTESGSDFNSGFACCRVLDTSTNANPVVRCAGVSHYAWGKRFFRMGFKTKSYGEEEK</sequence>
<evidence type="ECO:0000313" key="2">
    <source>
        <dbReference type="Proteomes" id="UP000827986"/>
    </source>
</evidence>
<protein>
    <submittedName>
        <fullName evidence="1">Uncharacterized protein</fullName>
    </submittedName>
</protein>
<reference evidence="1" key="1">
    <citation type="submission" date="2021-09" db="EMBL/GenBank/DDBJ databases">
        <title>The genome of Mauremys mutica provides insights into the evolution of semi-aquatic lifestyle.</title>
        <authorList>
            <person name="Gong S."/>
            <person name="Gao Y."/>
        </authorList>
    </citation>
    <scope>NUCLEOTIDE SEQUENCE</scope>
    <source>
        <strain evidence="1">MM-2020</strain>
        <tissue evidence="1">Muscle</tissue>
    </source>
</reference>
<organism evidence="1 2">
    <name type="scientific">Mauremys mutica</name>
    <name type="common">yellowpond turtle</name>
    <dbReference type="NCBI Taxonomy" id="74926"/>
    <lineage>
        <taxon>Eukaryota</taxon>
        <taxon>Metazoa</taxon>
        <taxon>Chordata</taxon>
        <taxon>Craniata</taxon>
        <taxon>Vertebrata</taxon>
        <taxon>Euteleostomi</taxon>
        <taxon>Archelosauria</taxon>
        <taxon>Testudinata</taxon>
        <taxon>Testudines</taxon>
        <taxon>Cryptodira</taxon>
        <taxon>Durocryptodira</taxon>
        <taxon>Testudinoidea</taxon>
        <taxon>Geoemydidae</taxon>
        <taxon>Geoemydinae</taxon>
        <taxon>Mauremys</taxon>
    </lineage>
</organism>
<dbReference type="Proteomes" id="UP000827986">
    <property type="component" value="Unassembled WGS sequence"/>
</dbReference>